<comment type="caution">
    <text evidence="1">The sequence shown here is derived from an EMBL/GenBank/DDBJ whole genome shotgun (WGS) entry which is preliminary data.</text>
</comment>
<dbReference type="EMBL" id="JAEHTE010000002">
    <property type="protein sequence ID" value="MBI6883148.1"/>
    <property type="molecule type" value="Genomic_DNA"/>
</dbReference>
<dbReference type="Proteomes" id="UP000637061">
    <property type="component" value="Unassembled WGS sequence"/>
</dbReference>
<proteinExistence type="predicted"/>
<reference evidence="1" key="1">
    <citation type="submission" date="2020-12" db="EMBL/GenBank/DDBJ databases">
        <title>Enhanced detection system for hospital associated transmission using whole genome sequencing surveillance.</title>
        <authorList>
            <person name="Harrison L.H."/>
            <person name="Van Tyne D."/>
            <person name="Marsh J.W."/>
            <person name="Griffith M.P."/>
            <person name="Snyder D.J."/>
            <person name="Cooper V.S."/>
            <person name="Mustapha M."/>
        </authorList>
    </citation>
    <scope>NUCLEOTIDE SEQUENCE</scope>
    <source>
        <strain evidence="1">PSB00042</strain>
    </source>
</reference>
<organism evidence="1 2">
    <name type="scientific">Pseudomonas putida</name>
    <name type="common">Arthrobacter siderocapsulatus</name>
    <dbReference type="NCBI Taxonomy" id="303"/>
    <lineage>
        <taxon>Bacteria</taxon>
        <taxon>Pseudomonadati</taxon>
        <taxon>Pseudomonadota</taxon>
        <taxon>Gammaproteobacteria</taxon>
        <taxon>Pseudomonadales</taxon>
        <taxon>Pseudomonadaceae</taxon>
        <taxon>Pseudomonas</taxon>
    </lineage>
</organism>
<sequence length="341" mass="38073">MTIKVSIQIPSPENLPFIDQNFSENFREAFEDNEDMFISEWPGMMGHDLLEAYRALDPTRIVAIFDILKPSAAGQPVRSHRDLQVATASGEQAFMEKFEDEDLDDFTPEMLEMYHLHSAILTKHIDWRRVANAYNDAPDSQKAALDAFFWGFYRASLSDLMTKGARPVSMPAGLAANETLVIDGAVHVICPIVRQPVPEAEFHRQFEVRVNEGIAGLVEVLGYAGTLEKAIAIATAYTLEKNGPVINPNTGEPKVLSPQSVSAQMSKFTIKLHTKDVAKGDTIHSVAKSSGQAAQTCRIEWEYRKSDLVTESAFRKTLWATEKLFDVSWGKTHHLQHDLGI</sequence>
<accession>A0A8I1JIN1</accession>
<dbReference type="AlphaFoldDB" id="A0A8I1JIN1"/>
<evidence type="ECO:0000313" key="1">
    <source>
        <dbReference type="EMBL" id="MBI6883148.1"/>
    </source>
</evidence>
<evidence type="ECO:0000313" key="2">
    <source>
        <dbReference type="Proteomes" id="UP000637061"/>
    </source>
</evidence>
<dbReference type="RefSeq" id="WP_198746762.1">
    <property type="nucleotide sequence ID" value="NZ_JAEHTE010000002.1"/>
</dbReference>
<gene>
    <name evidence="1" type="ORF">JEU22_04420</name>
</gene>
<name>A0A8I1JIN1_PSEPU</name>
<protein>
    <submittedName>
        <fullName evidence="1">Uncharacterized protein</fullName>
    </submittedName>
</protein>